<feature type="domain" description="UspA" evidence="2">
    <location>
        <begin position="1"/>
        <end position="151"/>
    </location>
</feature>
<feature type="domain" description="UspA" evidence="2">
    <location>
        <begin position="159"/>
        <end position="280"/>
    </location>
</feature>
<dbReference type="Pfam" id="PF00582">
    <property type="entry name" value="Usp"/>
    <property type="match status" value="2"/>
</dbReference>
<name>A0ABP7UVA7_9BACT</name>
<gene>
    <name evidence="3" type="ORF">GCM10022409_45960</name>
</gene>
<protein>
    <submittedName>
        <fullName evidence="3">Universal stress protein</fullName>
    </submittedName>
</protein>
<dbReference type="RefSeq" id="WP_345059328.1">
    <property type="nucleotide sequence ID" value="NZ_BAABDK010000034.1"/>
</dbReference>
<dbReference type="Proteomes" id="UP001501469">
    <property type="component" value="Unassembled WGS sequence"/>
</dbReference>
<evidence type="ECO:0000313" key="4">
    <source>
        <dbReference type="Proteomes" id="UP001501469"/>
    </source>
</evidence>
<dbReference type="EMBL" id="BAABDK010000034">
    <property type="protein sequence ID" value="GAA4053767.1"/>
    <property type="molecule type" value="Genomic_DNA"/>
</dbReference>
<dbReference type="PRINTS" id="PR01438">
    <property type="entry name" value="UNVRSLSTRESS"/>
</dbReference>
<proteinExistence type="inferred from homology"/>
<evidence type="ECO:0000313" key="3">
    <source>
        <dbReference type="EMBL" id="GAA4053767.1"/>
    </source>
</evidence>
<reference evidence="4" key="1">
    <citation type="journal article" date="2019" name="Int. J. Syst. Evol. Microbiol.">
        <title>The Global Catalogue of Microorganisms (GCM) 10K type strain sequencing project: providing services to taxonomists for standard genome sequencing and annotation.</title>
        <authorList>
            <consortium name="The Broad Institute Genomics Platform"/>
            <consortium name="The Broad Institute Genome Sequencing Center for Infectious Disease"/>
            <person name="Wu L."/>
            <person name="Ma J."/>
        </authorList>
    </citation>
    <scope>NUCLEOTIDE SEQUENCE [LARGE SCALE GENOMIC DNA]</scope>
    <source>
        <strain evidence="4">JCM 17225</strain>
    </source>
</reference>
<dbReference type="PANTHER" id="PTHR46268:SF6">
    <property type="entry name" value="UNIVERSAL STRESS PROTEIN UP12"/>
    <property type="match status" value="1"/>
</dbReference>
<sequence>MKNILVATDFSSEAHHAFEVAVQLARHTGGQLTLLHVLETIEDSGGGFSTVGSPVGEDSINQIFAIKLIEATKRRLNALAAESLRLAPEVPVHETVEMARAGEGILAAIKRHAIDLVVVGARGHGAMEHFFVSSTAERLIRLAPCPVLTVKHPHAAYEVKHVVFPSDFSAEAEGALDGLRAVRAAFPEATLHLLHVAADSDGHVAEQQMRAFAQQHQLGECETTEVDARRTSAGIEDYAKQIGADLVVIPTHVRSGLSRFLQTSIAETVATHAFPPVLTYHFADA</sequence>
<organism evidence="3 4">
    <name type="scientific">Hymenobacter glaciei</name>
    <dbReference type="NCBI Taxonomy" id="877209"/>
    <lineage>
        <taxon>Bacteria</taxon>
        <taxon>Pseudomonadati</taxon>
        <taxon>Bacteroidota</taxon>
        <taxon>Cytophagia</taxon>
        <taxon>Cytophagales</taxon>
        <taxon>Hymenobacteraceae</taxon>
        <taxon>Hymenobacter</taxon>
    </lineage>
</organism>
<evidence type="ECO:0000256" key="1">
    <source>
        <dbReference type="ARBA" id="ARBA00008791"/>
    </source>
</evidence>
<dbReference type="PANTHER" id="PTHR46268">
    <property type="entry name" value="STRESS RESPONSE PROTEIN NHAX"/>
    <property type="match status" value="1"/>
</dbReference>
<keyword evidence="4" id="KW-1185">Reference proteome</keyword>
<dbReference type="InterPro" id="IPR006016">
    <property type="entry name" value="UspA"/>
</dbReference>
<dbReference type="SUPFAM" id="SSF52402">
    <property type="entry name" value="Adenine nucleotide alpha hydrolases-like"/>
    <property type="match status" value="2"/>
</dbReference>
<accession>A0ABP7UVA7</accession>
<dbReference type="InterPro" id="IPR006015">
    <property type="entry name" value="Universal_stress_UspA"/>
</dbReference>
<dbReference type="InterPro" id="IPR014729">
    <property type="entry name" value="Rossmann-like_a/b/a_fold"/>
</dbReference>
<comment type="similarity">
    <text evidence="1">Belongs to the universal stress protein A family.</text>
</comment>
<dbReference type="CDD" id="cd00293">
    <property type="entry name" value="USP-like"/>
    <property type="match status" value="2"/>
</dbReference>
<dbReference type="Gene3D" id="3.40.50.620">
    <property type="entry name" value="HUPs"/>
    <property type="match status" value="2"/>
</dbReference>
<evidence type="ECO:0000259" key="2">
    <source>
        <dbReference type="Pfam" id="PF00582"/>
    </source>
</evidence>
<comment type="caution">
    <text evidence="3">The sequence shown here is derived from an EMBL/GenBank/DDBJ whole genome shotgun (WGS) entry which is preliminary data.</text>
</comment>